<keyword evidence="1" id="KW-1133">Transmembrane helix</keyword>
<dbReference type="RefSeq" id="WP_230574822.1">
    <property type="nucleotide sequence ID" value="NZ_CAKJTI010000007.1"/>
</dbReference>
<feature type="transmembrane region" description="Helical" evidence="1">
    <location>
        <begin position="44"/>
        <end position="62"/>
    </location>
</feature>
<keyword evidence="1" id="KW-0472">Membrane</keyword>
<evidence type="ECO:0000313" key="3">
    <source>
        <dbReference type="EMBL" id="CAG9612681.1"/>
    </source>
</evidence>
<evidence type="ECO:0000256" key="1">
    <source>
        <dbReference type="SAM" id="Phobius"/>
    </source>
</evidence>
<feature type="transmembrane region" description="Helical" evidence="1">
    <location>
        <begin position="207"/>
        <end position="227"/>
    </location>
</feature>
<name>A0ABN8A156_9BACI</name>
<dbReference type="Pfam" id="PF02517">
    <property type="entry name" value="Rce1-like"/>
    <property type="match status" value="1"/>
</dbReference>
<feature type="domain" description="CAAX prenyl protease 2/Lysostaphin resistance protein A-like" evidence="2">
    <location>
        <begin position="155"/>
        <end position="247"/>
    </location>
</feature>
<evidence type="ECO:0000259" key="2">
    <source>
        <dbReference type="Pfam" id="PF02517"/>
    </source>
</evidence>
<keyword evidence="4" id="KW-1185">Reference proteome</keyword>
<keyword evidence="1" id="KW-0812">Transmembrane</keyword>
<proteinExistence type="predicted"/>
<feature type="transmembrane region" description="Helical" evidence="1">
    <location>
        <begin position="12"/>
        <end position="37"/>
    </location>
</feature>
<accession>A0ABN8A156</accession>
<protein>
    <recommendedName>
        <fullName evidence="2">CAAX prenyl protease 2/Lysostaphin resistance protein A-like domain-containing protein</fullName>
    </recommendedName>
</protein>
<reference evidence="3 4" key="1">
    <citation type="submission" date="2021-10" db="EMBL/GenBank/DDBJ databases">
        <authorList>
            <person name="Criscuolo A."/>
        </authorList>
    </citation>
    <scope>NUCLEOTIDE SEQUENCE [LARGE SCALE GENOMIC DNA]</scope>
    <source>
        <strain evidence="4">CIP 111899</strain>
    </source>
</reference>
<sequence length="255" mass="29238">MYYFISLTSFVLLVITLQLQNPVLVAIWIGFALVLLWKKAYQSFAVTSILFALGFALYLSAMHTISFPSKETTILIRRLCLLLVFIPFIIASRRYKQTFISYWQKPKWKNTLYAPFIWRGPQEITIQLFLIIAISINIIVFIPFLFLKGLTYIQHVFLFAILFSIINAVLEEWIWRGILLTNFTKQVGEKWAVVLTSVGFGLQHYSLGFPWIVCISFSIGGFFYGGITVKANSILPAVIWHTALNLLMVCSGMIL</sequence>
<comment type="caution">
    <text evidence="3">The sequence shown here is derived from an EMBL/GenBank/DDBJ whole genome shotgun (WGS) entry which is preliminary data.</text>
</comment>
<feature type="transmembrane region" description="Helical" evidence="1">
    <location>
        <begin position="152"/>
        <end position="170"/>
    </location>
</feature>
<feature type="transmembrane region" description="Helical" evidence="1">
    <location>
        <begin position="74"/>
        <end position="91"/>
    </location>
</feature>
<evidence type="ECO:0000313" key="4">
    <source>
        <dbReference type="Proteomes" id="UP000789423"/>
    </source>
</evidence>
<dbReference type="InterPro" id="IPR003675">
    <property type="entry name" value="Rce1/LyrA-like_dom"/>
</dbReference>
<organism evidence="3 4">
    <name type="scientific">Bacillus rhizoplanae</name>
    <dbReference type="NCBI Taxonomy" id="2880966"/>
    <lineage>
        <taxon>Bacteria</taxon>
        <taxon>Bacillati</taxon>
        <taxon>Bacillota</taxon>
        <taxon>Bacilli</taxon>
        <taxon>Bacillales</taxon>
        <taxon>Bacillaceae</taxon>
        <taxon>Bacillus</taxon>
    </lineage>
</organism>
<gene>
    <name evidence="3" type="ORF">BACCIP111899_01858</name>
</gene>
<feature type="transmembrane region" description="Helical" evidence="1">
    <location>
        <begin position="128"/>
        <end position="146"/>
    </location>
</feature>
<dbReference type="EMBL" id="CAKJTI010000007">
    <property type="protein sequence ID" value="CAG9612681.1"/>
    <property type="molecule type" value="Genomic_DNA"/>
</dbReference>
<dbReference type="Proteomes" id="UP000789423">
    <property type="component" value="Unassembled WGS sequence"/>
</dbReference>